<dbReference type="Proteomes" id="UP000008711">
    <property type="component" value="Unassembled WGS sequence"/>
</dbReference>
<feature type="region of interest" description="Disordered" evidence="1">
    <location>
        <begin position="1"/>
        <end position="20"/>
    </location>
</feature>
<evidence type="ECO:0000256" key="1">
    <source>
        <dbReference type="SAM" id="MobiDB-lite"/>
    </source>
</evidence>
<proteinExistence type="predicted"/>
<gene>
    <name evidence="2" type="primary">Dere\GG10413</name>
    <name evidence="2" type="ORF">Dere_GG10413</name>
</gene>
<organism evidence="2 3">
    <name type="scientific">Drosophila erecta</name>
    <name type="common">Fruit fly</name>
    <dbReference type="NCBI Taxonomy" id="7220"/>
    <lineage>
        <taxon>Eukaryota</taxon>
        <taxon>Metazoa</taxon>
        <taxon>Ecdysozoa</taxon>
        <taxon>Arthropoda</taxon>
        <taxon>Hexapoda</taxon>
        <taxon>Insecta</taxon>
        <taxon>Pterygota</taxon>
        <taxon>Neoptera</taxon>
        <taxon>Endopterygota</taxon>
        <taxon>Diptera</taxon>
        <taxon>Brachycera</taxon>
        <taxon>Muscomorpha</taxon>
        <taxon>Ephydroidea</taxon>
        <taxon>Drosophilidae</taxon>
        <taxon>Drosophila</taxon>
        <taxon>Sophophora</taxon>
    </lineage>
</organism>
<reference evidence="2 3" key="2">
    <citation type="journal article" date="2008" name="Bioinformatics">
        <title>Assembly reconciliation.</title>
        <authorList>
            <person name="Zimin A.V."/>
            <person name="Smith D.R."/>
            <person name="Sutton G."/>
            <person name="Yorke J.A."/>
        </authorList>
    </citation>
    <scope>NUCLEOTIDE SEQUENCE [LARGE SCALE GENOMIC DNA]</scope>
    <source>
        <strain evidence="2 3">TSC#14021-0224.01</strain>
    </source>
</reference>
<feature type="compositionally biased region" description="Polar residues" evidence="1">
    <location>
        <begin position="1"/>
        <end position="16"/>
    </location>
</feature>
<evidence type="ECO:0000313" key="2">
    <source>
        <dbReference type="EMBL" id="EDV48046.1"/>
    </source>
</evidence>
<name>B3P2M4_DROER</name>
<dbReference type="HOGENOM" id="CLU_3108551_0_0_1"/>
<keyword evidence="3" id="KW-1185">Reference proteome</keyword>
<dbReference type="EMBL" id="CH954181">
    <property type="protein sequence ID" value="EDV48046.1"/>
    <property type="molecule type" value="Genomic_DNA"/>
</dbReference>
<sequence length="51" mass="5697">MRSWTSRSRSEMQSLETRTRPLQGAQLTQLLSQLLLGGILCLTIVQPRVAA</sequence>
<dbReference type="AlphaFoldDB" id="B3P2M4"/>
<evidence type="ECO:0000313" key="3">
    <source>
        <dbReference type="Proteomes" id="UP000008711"/>
    </source>
</evidence>
<reference evidence="2 3" key="1">
    <citation type="journal article" date="2007" name="Nature">
        <title>Evolution of genes and genomes on the Drosophila phylogeny.</title>
        <authorList>
            <consortium name="Drosophila 12 Genomes Consortium"/>
            <person name="Clark A.G."/>
            <person name="Eisen M.B."/>
            <person name="Smith D.R."/>
            <person name="Bergman C.M."/>
            <person name="Oliver B."/>
            <person name="Markow T.A."/>
            <person name="Kaufman T.C."/>
            <person name="Kellis M."/>
            <person name="Gelbart W."/>
            <person name="Iyer V.N."/>
            <person name="Pollard D.A."/>
            <person name="Sackton T.B."/>
            <person name="Larracuente A.M."/>
            <person name="Singh N.D."/>
            <person name="Abad J.P."/>
            <person name="Abt D.N."/>
            <person name="Adryan B."/>
            <person name="Aguade M."/>
            <person name="Akashi H."/>
            <person name="Anderson W.W."/>
            <person name="Aquadro C.F."/>
            <person name="Ardell D.H."/>
            <person name="Arguello R."/>
            <person name="Artieri C.G."/>
            <person name="Barbash D.A."/>
            <person name="Barker D."/>
            <person name="Barsanti P."/>
            <person name="Batterham P."/>
            <person name="Batzoglou S."/>
            <person name="Begun D."/>
            <person name="Bhutkar A."/>
            <person name="Blanco E."/>
            <person name="Bosak S.A."/>
            <person name="Bradley R.K."/>
            <person name="Brand A.D."/>
            <person name="Brent M.R."/>
            <person name="Brooks A.N."/>
            <person name="Brown R.H."/>
            <person name="Butlin R.K."/>
            <person name="Caggese C."/>
            <person name="Calvi B.R."/>
            <person name="Bernardo de Carvalho A."/>
            <person name="Caspi A."/>
            <person name="Castrezana S."/>
            <person name="Celniker S.E."/>
            <person name="Chang J.L."/>
            <person name="Chapple C."/>
            <person name="Chatterji S."/>
            <person name="Chinwalla A."/>
            <person name="Civetta A."/>
            <person name="Clifton S.W."/>
            <person name="Comeron J.M."/>
            <person name="Costello J.C."/>
            <person name="Coyne J.A."/>
            <person name="Daub J."/>
            <person name="David R.G."/>
            <person name="Delcher A.L."/>
            <person name="Delehaunty K."/>
            <person name="Do C.B."/>
            <person name="Ebling H."/>
            <person name="Edwards K."/>
            <person name="Eickbush T."/>
            <person name="Evans J.D."/>
            <person name="Filipski A."/>
            <person name="Findeiss S."/>
            <person name="Freyhult E."/>
            <person name="Fulton L."/>
            <person name="Fulton R."/>
            <person name="Garcia A.C."/>
            <person name="Gardiner A."/>
            <person name="Garfield D.A."/>
            <person name="Garvin B.E."/>
            <person name="Gibson G."/>
            <person name="Gilbert D."/>
            <person name="Gnerre S."/>
            <person name="Godfrey J."/>
            <person name="Good R."/>
            <person name="Gotea V."/>
            <person name="Gravely B."/>
            <person name="Greenberg A.J."/>
            <person name="Griffiths-Jones S."/>
            <person name="Gross S."/>
            <person name="Guigo R."/>
            <person name="Gustafson E.A."/>
            <person name="Haerty W."/>
            <person name="Hahn M.W."/>
            <person name="Halligan D.L."/>
            <person name="Halpern A.L."/>
            <person name="Halter G.M."/>
            <person name="Han M.V."/>
            <person name="Heger A."/>
            <person name="Hillier L."/>
            <person name="Hinrichs A.S."/>
            <person name="Holmes I."/>
            <person name="Hoskins R.A."/>
            <person name="Hubisz M.J."/>
            <person name="Hultmark D."/>
            <person name="Huntley M.A."/>
            <person name="Jaffe D.B."/>
            <person name="Jagadeeshan S."/>
            <person name="Jeck W.R."/>
            <person name="Johnson J."/>
            <person name="Jones C.D."/>
            <person name="Jordan W.C."/>
            <person name="Karpen G.H."/>
            <person name="Kataoka E."/>
            <person name="Keightley P.D."/>
            <person name="Kheradpour P."/>
            <person name="Kirkness E.F."/>
            <person name="Koerich L.B."/>
            <person name="Kristiansen K."/>
            <person name="Kudrna D."/>
            <person name="Kulathinal R.J."/>
            <person name="Kumar S."/>
            <person name="Kwok R."/>
            <person name="Lander E."/>
            <person name="Langley C.H."/>
            <person name="Lapoint R."/>
            <person name="Lazzaro B.P."/>
            <person name="Lee S.J."/>
            <person name="Levesque L."/>
            <person name="Li R."/>
            <person name="Lin C.F."/>
            <person name="Lin M.F."/>
            <person name="Lindblad-Toh K."/>
            <person name="Llopart A."/>
            <person name="Long M."/>
            <person name="Low L."/>
            <person name="Lozovsky E."/>
            <person name="Lu J."/>
            <person name="Luo M."/>
            <person name="Machado C.A."/>
            <person name="Makalowski W."/>
            <person name="Marzo M."/>
            <person name="Matsuda M."/>
            <person name="Matzkin L."/>
            <person name="McAllister B."/>
            <person name="McBride C.S."/>
            <person name="McKernan B."/>
            <person name="McKernan K."/>
            <person name="Mendez-Lago M."/>
            <person name="Minx P."/>
            <person name="Mollenhauer M.U."/>
            <person name="Montooth K."/>
            <person name="Mount S.M."/>
            <person name="Mu X."/>
            <person name="Myers E."/>
            <person name="Negre B."/>
            <person name="Newfeld S."/>
            <person name="Nielsen R."/>
            <person name="Noor M.A."/>
            <person name="O'Grady P."/>
            <person name="Pachter L."/>
            <person name="Papaceit M."/>
            <person name="Parisi M.J."/>
            <person name="Parisi M."/>
            <person name="Parts L."/>
            <person name="Pedersen J.S."/>
            <person name="Pesole G."/>
            <person name="Phillippy A.M."/>
            <person name="Ponting C.P."/>
            <person name="Pop M."/>
            <person name="Porcelli D."/>
            <person name="Powell J.R."/>
            <person name="Prohaska S."/>
            <person name="Pruitt K."/>
            <person name="Puig M."/>
            <person name="Quesneville H."/>
            <person name="Ram K.R."/>
            <person name="Rand D."/>
            <person name="Rasmussen M.D."/>
            <person name="Reed L.K."/>
            <person name="Reenan R."/>
            <person name="Reily A."/>
            <person name="Remington K.A."/>
            <person name="Rieger T.T."/>
            <person name="Ritchie M.G."/>
            <person name="Robin C."/>
            <person name="Rogers Y.H."/>
            <person name="Rohde C."/>
            <person name="Rozas J."/>
            <person name="Rubenfield M.J."/>
            <person name="Ruiz A."/>
            <person name="Russo S."/>
            <person name="Salzberg S.L."/>
            <person name="Sanchez-Gracia A."/>
            <person name="Saranga D.J."/>
            <person name="Sato H."/>
            <person name="Schaeffer S.W."/>
            <person name="Schatz M.C."/>
            <person name="Schlenke T."/>
            <person name="Schwartz R."/>
            <person name="Segarra C."/>
            <person name="Singh R.S."/>
            <person name="Sirot L."/>
            <person name="Sirota M."/>
            <person name="Sisneros N.B."/>
            <person name="Smith C.D."/>
            <person name="Smith T.F."/>
            <person name="Spieth J."/>
            <person name="Stage D.E."/>
            <person name="Stark A."/>
            <person name="Stephan W."/>
            <person name="Strausberg R.L."/>
            <person name="Strempel S."/>
            <person name="Sturgill D."/>
            <person name="Sutton G."/>
            <person name="Sutton G.G."/>
            <person name="Tao W."/>
            <person name="Teichmann S."/>
            <person name="Tobari Y.N."/>
            <person name="Tomimura Y."/>
            <person name="Tsolas J.M."/>
            <person name="Valente V.L."/>
            <person name="Venter E."/>
            <person name="Venter J.C."/>
            <person name="Vicario S."/>
            <person name="Vieira F.G."/>
            <person name="Vilella A.J."/>
            <person name="Villasante A."/>
            <person name="Walenz B."/>
            <person name="Wang J."/>
            <person name="Wasserman M."/>
            <person name="Watts T."/>
            <person name="Wilson D."/>
            <person name="Wilson R.K."/>
            <person name="Wing R.A."/>
            <person name="Wolfner M.F."/>
            <person name="Wong A."/>
            <person name="Wong G.K."/>
            <person name="Wu C.I."/>
            <person name="Wu G."/>
            <person name="Yamamoto D."/>
            <person name="Yang H.P."/>
            <person name="Yang S.P."/>
            <person name="Yorke J.A."/>
            <person name="Yoshida K."/>
            <person name="Zdobnov E."/>
            <person name="Zhang P."/>
            <person name="Zhang Y."/>
            <person name="Zimin A.V."/>
            <person name="Baldwin J."/>
            <person name="Abdouelleil A."/>
            <person name="Abdulkadir J."/>
            <person name="Abebe A."/>
            <person name="Abera B."/>
            <person name="Abreu J."/>
            <person name="Acer S.C."/>
            <person name="Aftuck L."/>
            <person name="Alexander A."/>
            <person name="An P."/>
            <person name="Anderson E."/>
            <person name="Anderson S."/>
            <person name="Arachi H."/>
            <person name="Azer M."/>
            <person name="Bachantsang P."/>
            <person name="Barry A."/>
            <person name="Bayul T."/>
            <person name="Berlin A."/>
            <person name="Bessette D."/>
            <person name="Bloom T."/>
            <person name="Blye J."/>
            <person name="Boguslavskiy L."/>
            <person name="Bonnet C."/>
            <person name="Boukhgalter B."/>
            <person name="Bourzgui I."/>
            <person name="Brown A."/>
            <person name="Cahill P."/>
            <person name="Channer S."/>
            <person name="Cheshatsang Y."/>
            <person name="Chuda L."/>
            <person name="Citroen M."/>
            <person name="Collymore A."/>
            <person name="Cooke P."/>
            <person name="Costello M."/>
            <person name="D'Aco K."/>
            <person name="Daza R."/>
            <person name="De Haan G."/>
            <person name="DeGray S."/>
            <person name="DeMaso C."/>
            <person name="Dhargay N."/>
            <person name="Dooley K."/>
            <person name="Dooley E."/>
            <person name="Doricent M."/>
            <person name="Dorje P."/>
            <person name="Dorjee K."/>
            <person name="Dupes A."/>
            <person name="Elong R."/>
            <person name="Falk J."/>
            <person name="Farina A."/>
            <person name="Faro S."/>
            <person name="Ferguson D."/>
            <person name="Fisher S."/>
            <person name="Foley C.D."/>
            <person name="Franke A."/>
            <person name="Friedrich D."/>
            <person name="Gadbois L."/>
            <person name="Gearin G."/>
            <person name="Gearin C.R."/>
            <person name="Giannoukos G."/>
            <person name="Goode T."/>
            <person name="Graham J."/>
            <person name="Grandbois E."/>
            <person name="Grewal S."/>
            <person name="Gyaltsen K."/>
            <person name="Hafez N."/>
            <person name="Hagos B."/>
            <person name="Hall J."/>
            <person name="Henson C."/>
            <person name="Hollinger A."/>
            <person name="Honan T."/>
            <person name="Huard M.D."/>
            <person name="Hughes L."/>
            <person name="Hurhula B."/>
            <person name="Husby M.E."/>
            <person name="Kamat A."/>
            <person name="Kanga B."/>
            <person name="Kashin S."/>
            <person name="Khazanovich D."/>
            <person name="Kisner P."/>
            <person name="Lance K."/>
            <person name="Lara M."/>
            <person name="Lee W."/>
            <person name="Lennon N."/>
            <person name="Letendre F."/>
            <person name="LeVine R."/>
            <person name="Lipovsky A."/>
            <person name="Liu X."/>
            <person name="Liu J."/>
            <person name="Liu S."/>
            <person name="Lokyitsang T."/>
            <person name="Lokyitsang Y."/>
            <person name="Lubonja R."/>
            <person name="Lui A."/>
            <person name="MacDonald P."/>
            <person name="Magnisalis V."/>
            <person name="Maru K."/>
            <person name="Matthews C."/>
            <person name="McCusker W."/>
            <person name="McDonough S."/>
            <person name="Mehta T."/>
            <person name="Meldrim J."/>
            <person name="Meneus L."/>
            <person name="Mihai O."/>
            <person name="Mihalev A."/>
            <person name="Mihova T."/>
            <person name="Mittelman R."/>
            <person name="Mlenga V."/>
            <person name="Montmayeur A."/>
            <person name="Mulrain L."/>
            <person name="Navidi A."/>
            <person name="Naylor J."/>
            <person name="Negash T."/>
            <person name="Nguyen T."/>
            <person name="Nguyen N."/>
            <person name="Nicol R."/>
            <person name="Norbu C."/>
            <person name="Norbu N."/>
            <person name="Novod N."/>
            <person name="O'Neill B."/>
            <person name="Osman S."/>
            <person name="Markiewicz E."/>
            <person name="Oyono O.L."/>
            <person name="Patti C."/>
            <person name="Phunkhang P."/>
            <person name="Pierre F."/>
            <person name="Priest M."/>
            <person name="Raghuraman S."/>
            <person name="Rege F."/>
            <person name="Reyes R."/>
            <person name="Rise C."/>
            <person name="Rogov P."/>
            <person name="Ross K."/>
            <person name="Ryan E."/>
            <person name="Settipalli S."/>
            <person name="Shea T."/>
            <person name="Sherpa N."/>
            <person name="Shi L."/>
            <person name="Shih D."/>
            <person name="Sparrow T."/>
            <person name="Spaulding J."/>
            <person name="Stalker J."/>
            <person name="Stange-Thomann N."/>
            <person name="Stavropoulos S."/>
            <person name="Stone C."/>
            <person name="Strader C."/>
            <person name="Tesfaye S."/>
            <person name="Thomson T."/>
            <person name="Thoulutsang Y."/>
            <person name="Thoulutsang D."/>
            <person name="Topham K."/>
            <person name="Topping I."/>
            <person name="Tsamla T."/>
            <person name="Vassiliev H."/>
            <person name="Vo A."/>
            <person name="Wangchuk T."/>
            <person name="Wangdi T."/>
            <person name="Weiand M."/>
            <person name="Wilkinson J."/>
            <person name="Wilson A."/>
            <person name="Yadav S."/>
            <person name="Young G."/>
            <person name="Yu Q."/>
            <person name="Zembek L."/>
            <person name="Zhong D."/>
            <person name="Zimmer A."/>
            <person name="Zwirko Z."/>
            <person name="Jaffe D.B."/>
            <person name="Alvarez P."/>
            <person name="Brockman W."/>
            <person name="Butler J."/>
            <person name="Chin C."/>
            <person name="Gnerre S."/>
            <person name="Grabherr M."/>
            <person name="Kleber M."/>
            <person name="Mauceli E."/>
            <person name="MacCallum I."/>
        </authorList>
    </citation>
    <scope>NUCLEOTIDE SEQUENCE [LARGE SCALE GENOMIC DNA]</scope>
    <source>
        <strain evidence="2 3">TSC#14021-0224.01</strain>
    </source>
</reference>
<protein>
    <submittedName>
        <fullName evidence="2">GG10413</fullName>
    </submittedName>
</protein>
<accession>B3P2M4</accession>